<dbReference type="EMBL" id="OW240914">
    <property type="protein sequence ID" value="CAH2275018.1"/>
    <property type="molecule type" value="Genomic_DNA"/>
</dbReference>
<sequence>MTRAPKIHRTHVTISQSRCRGDRQACTREDIGDLIPVTPTQIQDHLKATIYATQDCTPHDRRNTQSEEKTVPSTTKLTRSRPNNTDKYTNTGRTKVPIPYCSHHFNTGIRLQTRIGDRTAAANRQT</sequence>
<gene>
    <name evidence="2" type="ORF">PECUL_23A020363</name>
</gene>
<feature type="region of interest" description="Disordered" evidence="1">
    <location>
        <begin position="55"/>
        <end position="100"/>
    </location>
</feature>
<evidence type="ECO:0000313" key="3">
    <source>
        <dbReference type="Proteomes" id="UP001295444"/>
    </source>
</evidence>
<feature type="compositionally biased region" description="Polar residues" evidence="1">
    <location>
        <begin position="71"/>
        <end position="93"/>
    </location>
</feature>
<proteinExistence type="predicted"/>
<name>A0AAD1RQX2_PELCU</name>
<dbReference type="AlphaFoldDB" id="A0AAD1RQX2"/>
<evidence type="ECO:0000313" key="2">
    <source>
        <dbReference type="EMBL" id="CAH2275018.1"/>
    </source>
</evidence>
<organism evidence="2 3">
    <name type="scientific">Pelobates cultripes</name>
    <name type="common">Western spadefoot toad</name>
    <dbReference type="NCBI Taxonomy" id="61616"/>
    <lineage>
        <taxon>Eukaryota</taxon>
        <taxon>Metazoa</taxon>
        <taxon>Chordata</taxon>
        <taxon>Craniata</taxon>
        <taxon>Vertebrata</taxon>
        <taxon>Euteleostomi</taxon>
        <taxon>Amphibia</taxon>
        <taxon>Batrachia</taxon>
        <taxon>Anura</taxon>
        <taxon>Pelobatoidea</taxon>
        <taxon>Pelobatidae</taxon>
        <taxon>Pelobates</taxon>
    </lineage>
</organism>
<dbReference type="Proteomes" id="UP001295444">
    <property type="component" value="Chromosome 03"/>
</dbReference>
<evidence type="ECO:0000256" key="1">
    <source>
        <dbReference type="SAM" id="MobiDB-lite"/>
    </source>
</evidence>
<reference evidence="2" key="1">
    <citation type="submission" date="2022-03" db="EMBL/GenBank/DDBJ databases">
        <authorList>
            <person name="Alioto T."/>
            <person name="Alioto T."/>
            <person name="Gomez Garrido J."/>
        </authorList>
    </citation>
    <scope>NUCLEOTIDE SEQUENCE</scope>
</reference>
<feature type="compositionally biased region" description="Basic and acidic residues" evidence="1">
    <location>
        <begin position="57"/>
        <end position="70"/>
    </location>
</feature>
<protein>
    <submittedName>
        <fullName evidence="2">Uncharacterized protein</fullName>
    </submittedName>
</protein>
<keyword evidence="3" id="KW-1185">Reference proteome</keyword>
<accession>A0AAD1RQX2</accession>